<dbReference type="AlphaFoldDB" id="A0A1M5F341"/>
<dbReference type="EMBL" id="FQVQ01000028">
    <property type="protein sequence ID" value="SHF85943.1"/>
    <property type="molecule type" value="Genomic_DNA"/>
</dbReference>
<dbReference type="Proteomes" id="UP000184147">
    <property type="component" value="Unassembled WGS sequence"/>
</dbReference>
<organism evidence="1 2">
    <name type="scientific">Flavobacterium fontis</name>
    <dbReference type="NCBI Taxonomy" id="1124188"/>
    <lineage>
        <taxon>Bacteria</taxon>
        <taxon>Pseudomonadati</taxon>
        <taxon>Bacteroidota</taxon>
        <taxon>Flavobacteriia</taxon>
        <taxon>Flavobacteriales</taxon>
        <taxon>Flavobacteriaceae</taxon>
        <taxon>Flavobacterium</taxon>
    </lineage>
</organism>
<proteinExistence type="predicted"/>
<keyword evidence="2" id="KW-1185">Reference proteome</keyword>
<evidence type="ECO:0000313" key="1">
    <source>
        <dbReference type="EMBL" id="SHF85943.1"/>
    </source>
</evidence>
<reference evidence="1 2" key="1">
    <citation type="submission" date="2016-11" db="EMBL/GenBank/DDBJ databases">
        <authorList>
            <person name="Jaros S."/>
            <person name="Januszkiewicz K."/>
            <person name="Wedrychowicz H."/>
        </authorList>
    </citation>
    <scope>NUCLEOTIDE SEQUENCE [LARGE SCALE GENOMIC DNA]</scope>
    <source>
        <strain evidence="1 2">DSM 25660</strain>
    </source>
</reference>
<name>A0A1M5F341_9FLAO</name>
<accession>A0A1M5F341</accession>
<dbReference type="STRING" id="1124188.SAMN05444377_1282"/>
<evidence type="ECO:0000313" key="2">
    <source>
        <dbReference type="Proteomes" id="UP000184147"/>
    </source>
</evidence>
<gene>
    <name evidence="1" type="ORF">SAMN05444377_1282</name>
</gene>
<dbReference type="OrthoDB" id="334526at2"/>
<sequence>MDDSKLKLTFENYEIELSNDKDFKLNSADNSFKYDFTYHDEEALNYQCSQHAIRVFASGQLYKSAIVCAIAGGTTIHSQTAIVDNNDIFICCANKVFSLSLPDLKLNWITEVDMATCFGIYKADNGLFTHGEMTVKRLDHSGQIIWDIGLRDIIVNFEENREQEEFVLRDNYISLMDFNNNKYQLGFDGKFISEQLSEQQKRWDLIDKKRKQKNEKPWWKFWA</sequence>
<dbReference type="RefSeq" id="WP_143161828.1">
    <property type="nucleotide sequence ID" value="NZ_FQVQ01000028.1"/>
</dbReference>
<protein>
    <submittedName>
        <fullName evidence="1">Uncharacterized protein</fullName>
    </submittedName>
</protein>